<organism evidence="2 3">
    <name type="scientific">Spirodela intermedia</name>
    <name type="common">Intermediate duckweed</name>
    <dbReference type="NCBI Taxonomy" id="51605"/>
    <lineage>
        <taxon>Eukaryota</taxon>
        <taxon>Viridiplantae</taxon>
        <taxon>Streptophyta</taxon>
        <taxon>Embryophyta</taxon>
        <taxon>Tracheophyta</taxon>
        <taxon>Spermatophyta</taxon>
        <taxon>Magnoliopsida</taxon>
        <taxon>Liliopsida</taxon>
        <taxon>Araceae</taxon>
        <taxon>Lemnoideae</taxon>
        <taxon>Spirodela</taxon>
    </lineage>
</organism>
<reference evidence="2" key="1">
    <citation type="submission" date="2020-02" db="EMBL/GenBank/DDBJ databases">
        <authorList>
            <person name="Scholz U."/>
            <person name="Mascher M."/>
            <person name="Fiebig A."/>
        </authorList>
    </citation>
    <scope>NUCLEOTIDE SEQUENCE</scope>
</reference>
<evidence type="ECO:0000313" key="3">
    <source>
        <dbReference type="Proteomes" id="UP000663760"/>
    </source>
</evidence>
<evidence type="ECO:0000313" key="2">
    <source>
        <dbReference type="EMBL" id="CAA7390610.1"/>
    </source>
</evidence>
<sequence>MGHSWGSTVFSSRAPHSCHAFY</sequence>
<proteinExistence type="predicted"/>
<dbReference type="InterPro" id="IPR013516">
    <property type="entry name" value="Phyto_chromo_BS"/>
</dbReference>
<gene>
    <name evidence="2" type="ORF">SI8410_02002072</name>
</gene>
<accession>A0A7I8K1G0</accession>
<keyword evidence="3" id="KW-1185">Reference proteome</keyword>
<dbReference type="Proteomes" id="UP000663760">
    <property type="component" value="Chromosome 2"/>
</dbReference>
<evidence type="ECO:0000256" key="1">
    <source>
        <dbReference type="SAM" id="MobiDB-lite"/>
    </source>
</evidence>
<dbReference type="EMBL" id="LR746265">
    <property type="protein sequence ID" value="CAA7390610.1"/>
    <property type="molecule type" value="Genomic_DNA"/>
</dbReference>
<name>A0A7I8K1G0_SPIIN</name>
<feature type="compositionally biased region" description="Polar residues" evidence="1">
    <location>
        <begin position="1"/>
        <end position="11"/>
    </location>
</feature>
<dbReference type="PROSITE" id="PS00245">
    <property type="entry name" value="PHYTOCHROME_1"/>
    <property type="match status" value="1"/>
</dbReference>
<feature type="region of interest" description="Disordered" evidence="1">
    <location>
        <begin position="1"/>
        <end position="22"/>
    </location>
</feature>
<protein>
    <submittedName>
        <fullName evidence="2">Uncharacterized protein</fullName>
    </submittedName>
</protein>
<dbReference type="AlphaFoldDB" id="A0A7I8K1G0"/>